<keyword evidence="1" id="KW-0479">Metal-binding</keyword>
<evidence type="ECO:0000313" key="8">
    <source>
        <dbReference type="EMBL" id="KAK0174870.1"/>
    </source>
</evidence>
<evidence type="ECO:0000256" key="5">
    <source>
        <dbReference type="SAM" id="Coils"/>
    </source>
</evidence>
<feature type="compositionally biased region" description="Basic residues" evidence="6">
    <location>
        <begin position="250"/>
        <end position="259"/>
    </location>
</feature>
<feature type="compositionally biased region" description="Polar residues" evidence="6">
    <location>
        <begin position="1"/>
        <end position="14"/>
    </location>
</feature>
<comment type="caution">
    <text evidence="8">The sequence shown here is derived from an EMBL/GenBank/DDBJ whole genome shotgun (WGS) entry which is preliminary data.</text>
</comment>
<dbReference type="PROSITE" id="PS01360">
    <property type="entry name" value="ZF_MYND_1"/>
    <property type="match status" value="1"/>
</dbReference>
<feature type="coiled-coil region" evidence="5">
    <location>
        <begin position="398"/>
        <end position="425"/>
    </location>
</feature>
<dbReference type="InterPro" id="IPR002893">
    <property type="entry name" value="Znf_MYND"/>
</dbReference>
<feature type="compositionally biased region" description="Polar residues" evidence="6">
    <location>
        <begin position="23"/>
        <end position="32"/>
    </location>
</feature>
<feature type="region of interest" description="Disordered" evidence="6">
    <location>
        <begin position="1"/>
        <end position="48"/>
    </location>
</feature>
<dbReference type="GO" id="GO:0008270">
    <property type="term" value="F:zinc ion binding"/>
    <property type="evidence" value="ECO:0007669"/>
    <property type="project" value="UniProtKB-KW"/>
</dbReference>
<feature type="region of interest" description="Disordered" evidence="6">
    <location>
        <begin position="228"/>
        <end position="268"/>
    </location>
</feature>
<reference evidence="8" key="1">
    <citation type="journal article" date="2023" name="bioRxiv">
        <title>Scaffold-level genome assemblies of two parasitoid biocontrol wasps reveal the parthenogenesis mechanism and an associated novel virus.</title>
        <authorList>
            <person name="Inwood S."/>
            <person name="Skelly J."/>
            <person name="Guhlin J."/>
            <person name="Harrop T."/>
            <person name="Goldson S."/>
            <person name="Dearden P."/>
        </authorList>
    </citation>
    <scope>NUCLEOTIDE SEQUENCE</scope>
    <source>
        <strain evidence="8">Lincoln</strain>
        <tissue evidence="8">Whole body</tissue>
    </source>
</reference>
<evidence type="ECO:0000256" key="4">
    <source>
        <dbReference type="PROSITE-ProRule" id="PRU00134"/>
    </source>
</evidence>
<dbReference type="CDD" id="cd19757">
    <property type="entry name" value="Bbox1"/>
    <property type="match status" value="1"/>
</dbReference>
<evidence type="ECO:0000256" key="3">
    <source>
        <dbReference type="ARBA" id="ARBA00022833"/>
    </source>
</evidence>
<keyword evidence="3" id="KW-0862">Zinc</keyword>
<feature type="compositionally biased region" description="Polar residues" evidence="6">
    <location>
        <begin position="870"/>
        <end position="886"/>
    </location>
</feature>
<keyword evidence="9" id="KW-1185">Reference proteome</keyword>
<evidence type="ECO:0000256" key="6">
    <source>
        <dbReference type="SAM" id="MobiDB-lite"/>
    </source>
</evidence>
<feature type="region of interest" description="Disordered" evidence="6">
    <location>
        <begin position="860"/>
        <end position="886"/>
    </location>
</feature>
<feature type="compositionally biased region" description="Low complexity" evidence="6">
    <location>
        <begin position="94"/>
        <end position="122"/>
    </location>
</feature>
<evidence type="ECO:0000313" key="9">
    <source>
        <dbReference type="Proteomes" id="UP001168972"/>
    </source>
</evidence>
<dbReference type="Gene3D" id="6.10.140.2220">
    <property type="match status" value="1"/>
</dbReference>
<feature type="compositionally biased region" description="Acidic residues" evidence="6">
    <location>
        <begin position="232"/>
        <end position="242"/>
    </location>
</feature>
<organism evidence="8 9">
    <name type="scientific">Microctonus hyperodae</name>
    <name type="common">Parasitoid wasp</name>
    <dbReference type="NCBI Taxonomy" id="165561"/>
    <lineage>
        <taxon>Eukaryota</taxon>
        <taxon>Metazoa</taxon>
        <taxon>Ecdysozoa</taxon>
        <taxon>Arthropoda</taxon>
        <taxon>Hexapoda</taxon>
        <taxon>Insecta</taxon>
        <taxon>Pterygota</taxon>
        <taxon>Neoptera</taxon>
        <taxon>Endopterygota</taxon>
        <taxon>Hymenoptera</taxon>
        <taxon>Apocrita</taxon>
        <taxon>Ichneumonoidea</taxon>
        <taxon>Braconidae</taxon>
        <taxon>Euphorinae</taxon>
        <taxon>Microctonus</taxon>
    </lineage>
</organism>
<sequence>MIDSTQNNNGTNGLATALRDRSSCTIPVQPNRSLPVRPAPHIQCRSILSKKKSKKFETQQISDKTLTNDTQAPIISGSLTELSSVNTDLPQQTLSSSPSSSSSSSSPPSSSSLSSSSSSSPLLSSRLTNHNLIRINVPNWQNDIRLPIINIIEVSSNKKNNNNSNNKNTGLLLGRLSTNRKSNADIIDNKNYDNNSNNCSIIDITKSPERCVDFSINIDSSESNCSKNESIILDDDDNDDELDKNINTPPKKRRRRKEKKSTNNNLSPIKIVPPLRLKKIQCLQENNTTDSIISKESKESNSDIGFRYYQSNFTPSEQIIQDNIQSPADDWSNEYRIVSGQTPQYTVDINKQSSINSELNDKKLCYHQHKLQVKLRELKKKTFMLGREMIKNAFTSPNNSMQETIDSYKKQIETLNNLLEKLPQTGINNNISIQIPELPSTIVSSSVSTCTPTSISPYCDSSQSPGPPKLSPKIMIDTKTVKSPSKIRNSPPLLPKININIDNNSNRWAQSDFSMHTSEDNYDNLSAVGVTTTTAAAAAVTNREYIITEEIDIDDKPELLNLALNEIIKCDTNKNVEIMENDEVNQLKGNENMTNTTSSYANSDEIIINEANNNVIEELTNQQNERITSPKITSSCDTLQNNSNNQSIIINDNAISPIKALENHLRIDSHFPSLRSWLSNSLSAKNMKNLTKYNSDEKNKNNLITNPENQLPVIQFNVNQNINQAHKTNNPTINPRNTNIPEQNINVNGSQWNDNNNLQWQDQARRQTQILKNSLPNATDNPMGSSQFCQPMPIPSLYTRNYSMDSCGPYTYSHPAIAATANAATNNPSLWNNGIIEYPQIHTQNISNIQTRVKTPFNNNIQQQQQQQQHNIPTSSNNSVSLQQNTASPSIYRHYSSPVQSQNEITKTISINNDPTNSNIPLNNSFTKRNDYLSQSQLHSVLFSTSSNTAANVNQRLHPLSTQDNFYRYYQPQAYLQRQPPPQSIRYTERYSDPTNRLAIHDRSMPQMNYRPPWRSSIPSSPAFIPGNNYGIRSSWPLDPCNLLSTLSPVALQNYTTPLDVGLPINMRGTKERVSQTRNCDTPHLGKVEYNPNTTRKLECSNCGRPNPTFKCLGCEMTFYCDESCQARHWNRHVVGCPKKMPKLKKVLL</sequence>
<dbReference type="Proteomes" id="UP001168972">
    <property type="component" value="Unassembled WGS sequence"/>
</dbReference>
<dbReference type="AlphaFoldDB" id="A0AA39FS89"/>
<gene>
    <name evidence="8" type="ORF">PV327_010590</name>
</gene>
<evidence type="ECO:0000256" key="1">
    <source>
        <dbReference type="ARBA" id="ARBA00022723"/>
    </source>
</evidence>
<feature type="region of interest" description="Disordered" evidence="6">
    <location>
        <begin position="87"/>
        <end position="122"/>
    </location>
</feature>
<dbReference type="Pfam" id="PF01753">
    <property type="entry name" value="zf-MYND"/>
    <property type="match status" value="1"/>
</dbReference>
<dbReference type="EMBL" id="JAQQBR010000006">
    <property type="protein sequence ID" value="KAK0174870.1"/>
    <property type="molecule type" value="Genomic_DNA"/>
</dbReference>
<evidence type="ECO:0000259" key="7">
    <source>
        <dbReference type="PROSITE" id="PS50865"/>
    </source>
</evidence>
<protein>
    <recommendedName>
        <fullName evidence="7">MYND-type domain-containing protein</fullName>
    </recommendedName>
</protein>
<keyword evidence="5" id="KW-0175">Coiled coil</keyword>
<accession>A0AA39FS89</accession>
<name>A0AA39FS89_MICHY</name>
<proteinExistence type="predicted"/>
<evidence type="ECO:0000256" key="2">
    <source>
        <dbReference type="ARBA" id="ARBA00022771"/>
    </source>
</evidence>
<keyword evidence="2 4" id="KW-0863">Zinc-finger</keyword>
<feature type="domain" description="MYND-type" evidence="7">
    <location>
        <begin position="1100"/>
        <end position="1137"/>
    </location>
</feature>
<reference evidence="8" key="2">
    <citation type="submission" date="2023-03" db="EMBL/GenBank/DDBJ databases">
        <authorList>
            <person name="Inwood S.N."/>
            <person name="Skelly J.G."/>
            <person name="Guhlin J."/>
            <person name="Harrop T.W.R."/>
            <person name="Goldson S.G."/>
            <person name="Dearden P.K."/>
        </authorList>
    </citation>
    <scope>NUCLEOTIDE SEQUENCE</scope>
    <source>
        <strain evidence="8">Lincoln</strain>
        <tissue evidence="8">Whole body</tissue>
    </source>
</reference>
<dbReference type="SUPFAM" id="SSF144232">
    <property type="entry name" value="HIT/MYND zinc finger-like"/>
    <property type="match status" value="1"/>
</dbReference>
<dbReference type="PROSITE" id="PS50865">
    <property type="entry name" value="ZF_MYND_2"/>
    <property type="match status" value="1"/>
</dbReference>